<dbReference type="GO" id="GO:0005886">
    <property type="term" value="C:plasma membrane"/>
    <property type="evidence" value="ECO:0007669"/>
    <property type="project" value="UniProtKB-ARBA"/>
</dbReference>
<dbReference type="EMBL" id="JAAIWM010000001">
    <property type="protein sequence ID" value="NEY70845.1"/>
    <property type="molecule type" value="Genomic_DNA"/>
</dbReference>
<keyword evidence="4 5" id="KW-0472">Membrane</keyword>
<keyword evidence="3 5" id="KW-1133">Transmembrane helix</keyword>
<evidence type="ECO:0000313" key="7">
    <source>
        <dbReference type="Proteomes" id="UP000481043"/>
    </source>
</evidence>
<dbReference type="Pfam" id="PF02361">
    <property type="entry name" value="CbiQ"/>
    <property type="match status" value="1"/>
</dbReference>
<protein>
    <submittedName>
        <fullName evidence="6">Energy-coupling factor transporter transmembrane protein EcfT</fullName>
    </submittedName>
</protein>
<feature type="transmembrane region" description="Helical" evidence="5">
    <location>
        <begin position="55"/>
        <end position="77"/>
    </location>
</feature>
<accession>A0A6M0Q380</accession>
<comment type="subcellular location">
    <subcellularLocation>
        <location evidence="1">Membrane</location>
        <topology evidence="1">Multi-pass membrane protein</topology>
    </subcellularLocation>
</comment>
<dbReference type="Proteomes" id="UP000481043">
    <property type="component" value="Unassembled WGS sequence"/>
</dbReference>
<feature type="transmembrane region" description="Helical" evidence="5">
    <location>
        <begin position="107"/>
        <end position="130"/>
    </location>
</feature>
<dbReference type="PANTHER" id="PTHR33514">
    <property type="entry name" value="PROTEIN ABCI12, CHLOROPLASTIC"/>
    <property type="match status" value="1"/>
</dbReference>
<evidence type="ECO:0000256" key="1">
    <source>
        <dbReference type="ARBA" id="ARBA00004141"/>
    </source>
</evidence>
<keyword evidence="2 5" id="KW-0812">Transmembrane</keyword>
<feature type="transmembrane region" description="Helical" evidence="5">
    <location>
        <begin position="218"/>
        <end position="243"/>
    </location>
</feature>
<evidence type="ECO:0000256" key="4">
    <source>
        <dbReference type="ARBA" id="ARBA00023136"/>
    </source>
</evidence>
<dbReference type="AlphaFoldDB" id="A0A6M0Q380"/>
<evidence type="ECO:0000256" key="3">
    <source>
        <dbReference type="ARBA" id="ARBA00022989"/>
    </source>
</evidence>
<proteinExistence type="predicted"/>
<gene>
    <name evidence="6" type="ORF">G4D63_03720</name>
</gene>
<name>A0A6M0Q380_9BACI</name>
<evidence type="ECO:0000256" key="5">
    <source>
        <dbReference type="SAM" id="Phobius"/>
    </source>
</evidence>
<evidence type="ECO:0000256" key="2">
    <source>
        <dbReference type="ARBA" id="ARBA00022692"/>
    </source>
</evidence>
<comment type="caution">
    <text evidence="6">The sequence shown here is derived from an EMBL/GenBank/DDBJ whole genome shotgun (WGS) entry which is preliminary data.</text>
</comment>
<dbReference type="PANTHER" id="PTHR33514:SF1">
    <property type="entry name" value="ABC TRANSPORTER PERMEASE"/>
    <property type="match status" value="1"/>
</dbReference>
<feature type="transmembrane region" description="Helical" evidence="5">
    <location>
        <begin position="15"/>
        <end position="48"/>
    </location>
</feature>
<dbReference type="RefSeq" id="WP_163177823.1">
    <property type="nucleotide sequence ID" value="NZ_JAAIWM010000001.1"/>
</dbReference>
<reference evidence="6 7" key="1">
    <citation type="submission" date="2020-02" db="EMBL/GenBank/DDBJ databases">
        <title>Bacillus aquiflavi sp. nov., isolated from yellow water of strong flavor Chinese baijiu in Yibin region of China.</title>
        <authorList>
            <person name="Xie J."/>
        </authorList>
    </citation>
    <scope>NUCLEOTIDE SEQUENCE [LARGE SCALE GENOMIC DNA]</scope>
    <source>
        <strain evidence="6 7">SA4</strain>
    </source>
</reference>
<dbReference type="InterPro" id="IPR003339">
    <property type="entry name" value="ABC/ECF_trnsptr_transmembrane"/>
</dbReference>
<organism evidence="6 7">
    <name type="scientific">Bacillus mesophilus</name>
    <dbReference type="NCBI Taxonomy" id="1808955"/>
    <lineage>
        <taxon>Bacteria</taxon>
        <taxon>Bacillati</taxon>
        <taxon>Bacillota</taxon>
        <taxon>Bacilli</taxon>
        <taxon>Bacillales</taxon>
        <taxon>Bacillaceae</taxon>
        <taxon>Bacillus</taxon>
    </lineage>
</organism>
<sequence length="260" mass="30058">MKETWMYKINPTVKLVGLILLFIQILTIHNINILLNLTIIVCLTFFLFNGFPLKIVALLLLPFILVFLSTSSSMILFGKGDTTWIKWGLIHITEESFFRGIHIGTRALVFAFLGLLFTLTTKPVLLFYSLMQQARLKPKYAYSFLAGYRLIPIMYEEFKVIHQALKVRGIQRKKGLSTIPSKLKAYCIPLLSQSIRRAHRIGVAMEAKKFSSNGKRTFYYQVGFSVNDLYFIALLIGFSFVSYTFGHFYPYFPIQDVRYQ</sequence>
<dbReference type="CDD" id="cd16914">
    <property type="entry name" value="EcfT"/>
    <property type="match status" value="1"/>
</dbReference>
<evidence type="ECO:0000313" key="6">
    <source>
        <dbReference type="EMBL" id="NEY70845.1"/>
    </source>
</evidence>
<keyword evidence="7" id="KW-1185">Reference proteome</keyword>